<dbReference type="RefSeq" id="WP_068259601.1">
    <property type="nucleotide sequence ID" value="NZ_LWSK01000011.1"/>
</dbReference>
<gene>
    <name evidence="1" type="ORF">LF1_48620</name>
</gene>
<dbReference type="Gene3D" id="1.10.10.10">
    <property type="entry name" value="Winged helix-like DNA-binding domain superfamily/Winged helix DNA-binding domain"/>
    <property type="match status" value="1"/>
</dbReference>
<organism evidence="1 2">
    <name type="scientific">Rubripirellula obstinata</name>
    <dbReference type="NCBI Taxonomy" id="406547"/>
    <lineage>
        <taxon>Bacteria</taxon>
        <taxon>Pseudomonadati</taxon>
        <taxon>Planctomycetota</taxon>
        <taxon>Planctomycetia</taxon>
        <taxon>Pirellulales</taxon>
        <taxon>Pirellulaceae</taxon>
        <taxon>Rubripirellula</taxon>
    </lineage>
</organism>
<accession>A0A5B1CMK6</accession>
<sequence length="270" mass="30366">MRHYELDLAENEGVNDAYEYLTVAYQLREIIAGDIVAEALRPAMRPVEALKEAVSAGLYGPLRWPNLTTFERKPTGLLAVPHFVEAIDEARRAGDSEAIPYLLAATAHTISGDAIGYVAERLNKKRDDKRIHPADRFPDLVIEAPGHLDDEPSFRTIPKWELGHGAYSDGIFRRVRGIARNYQKLAAVRCESLDATDEEKRDTFANIPDGNERATPWDALEELDDADRVVVEALRYGRSVAQTLGVTERQARNRINRAETNLRKILDYVS</sequence>
<dbReference type="AlphaFoldDB" id="A0A5B1CMK6"/>
<reference evidence="1 2" key="1">
    <citation type="submission" date="2019-08" db="EMBL/GenBank/DDBJ databases">
        <title>Deep-cultivation of Planctomycetes and their phenomic and genomic characterization uncovers novel biology.</title>
        <authorList>
            <person name="Wiegand S."/>
            <person name="Jogler M."/>
            <person name="Boedeker C."/>
            <person name="Pinto D."/>
            <person name="Vollmers J."/>
            <person name="Rivas-Marin E."/>
            <person name="Kohn T."/>
            <person name="Peeters S.H."/>
            <person name="Heuer A."/>
            <person name="Rast P."/>
            <person name="Oberbeckmann S."/>
            <person name="Bunk B."/>
            <person name="Jeske O."/>
            <person name="Meyerdierks A."/>
            <person name="Storesund J.E."/>
            <person name="Kallscheuer N."/>
            <person name="Luecker S."/>
            <person name="Lage O.M."/>
            <person name="Pohl T."/>
            <person name="Merkel B.J."/>
            <person name="Hornburger P."/>
            <person name="Mueller R.-W."/>
            <person name="Bruemmer F."/>
            <person name="Labrenz M."/>
            <person name="Spormann A.M."/>
            <person name="Op Den Camp H."/>
            <person name="Overmann J."/>
            <person name="Amann R."/>
            <person name="Jetten M.S.M."/>
            <person name="Mascher T."/>
            <person name="Medema M.H."/>
            <person name="Devos D.P."/>
            <person name="Kaster A.-K."/>
            <person name="Ovreas L."/>
            <person name="Rohde M."/>
            <person name="Galperin M.Y."/>
            <person name="Jogler C."/>
        </authorList>
    </citation>
    <scope>NUCLEOTIDE SEQUENCE [LARGE SCALE GENOMIC DNA]</scope>
    <source>
        <strain evidence="1 2">LF1</strain>
    </source>
</reference>
<dbReference type="EMBL" id="VRLW01000001">
    <property type="protein sequence ID" value="KAA1262298.1"/>
    <property type="molecule type" value="Genomic_DNA"/>
</dbReference>
<evidence type="ECO:0000313" key="1">
    <source>
        <dbReference type="EMBL" id="KAA1262298.1"/>
    </source>
</evidence>
<dbReference type="InterPro" id="IPR036388">
    <property type="entry name" value="WH-like_DNA-bd_sf"/>
</dbReference>
<proteinExistence type="predicted"/>
<name>A0A5B1CMK6_9BACT</name>
<keyword evidence="2" id="KW-1185">Reference proteome</keyword>
<dbReference type="Proteomes" id="UP000322699">
    <property type="component" value="Unassembled WGS sequence"/>
</dbReference>
<comment type="caution">
    <text evidence="1">The sequence shown here is derived from an EMBL/GenBank/DDBJ whole genome shotgun (WGS) entry which is preliminary data.</text>
</comment>
<evidence type="ECO:0000313" key="2">
    <source>
        <dbReference type="Proteomes" id="UP000322699"/>
    </source>
</evidence>
<protein>
    <submittedName>
        <fullName evidence="1">Uncharacterized protein</fullName>
    </submittedName>
</protein>